<dbReference type="EMBL" id="PDJD01000001">
    <property type="protein sequence ID" value="PFG18594.1"/>
    <property type="molecule type" value="Genomic_DNA"/>
</dbReference>
<keyword evidence="2" id="KW-1185">Reference proteome</keyword>
<dbReference type="AlphaFoldDB" id="A0A2A9CVZ7"/>
<dbReference type="RefSeq" id="WP_098467850.1">
    <property type="nucleotide sequence ID" value="NZ_PDJD01000001.1"/>
</dbReference>
<proteinExistence type="predicted"/>
<organism evidence="1 2">
    <name type="scientific">Serinibacter salmoneus</name>
    <dbReference type="NCBI Taxonomy" id="556530"/>
    <lineage>
        <taxon>Bacteria</taxon>
        <taxon>Bacillati</taxon>
        <taxon>Actinomycetota</taxon>
        <taxon>Actinomycetes</taxon>
        <taxon>Micrococcales</taxon>
        <taxon>Beutenbergiaceae</taxon>
        <taxon>Serinibacter</taxon>
    </lineage>
</organism>
<evidence type="ECO:0000313" key="1">
    <source>
        <dbReference type="EMBL" id="PFG18594.1"/>
    </source>
</evidence>
<gene>
    <name evidence="1" type="ORF">ATL40_0134</name>
</gene>
<reference evidence="1 2" key="1">
    <citation type="submission" date="2017-10" db="EMBL/GenBank/DDBJ databases">
        <title>Sequencing the genomes of 1000 actinobacteria strains.</title>
        <authorList>
            <person name="Klenk H.-P."/>
        </authorList>
    </citation>
    <scope>NUCLEOTIDE SEQUENCE [LARGE SCALE GENOMIC DNA]</scope>
    <source>
        <strain evidence="1 2">DSM 21801</strain>
    </source>
</reference>
<dbReference type="Proteomes" id="UP000224915">
    <property type="component" value="Unassembled WGS sequence"/>
</dbReference>
<dbReference type="OrthoDB" id="3268522at2"/>
<protein>
    <submittedName>
        <fullName evidence="1">Uncharacterized protein DUF4235</fullName>
    </submittedName>
</protein>
<accession>A0A2A9CVZ7</accession>
<dbReference type="InterPro" id="IPR025329">
    <property type="entry name" value="DUF4235"/>
</dbReference>
<dbReference type="Pfam" id="PF14019">
    <property type="entry name" value="DUF4235"/>
    <property type="match status" value="1"/>
</dbReference>
<name>A0A2A9CVZ7_9MICO</name>
<comment type="caution">
    <text evidence="1">The sequence shown here is derived from an EMBL/GenBank/DDBJ whole genome shotgun (WGS) entry which is preliminary data.</text>
</comment>
<evidence type="ECO:0000313" key="2">
    <source>
        <dbReference type="Proteomes" id="UP000224915"/>
    </source>
</evidence>
<sequence>MQKIVTTVAIMASGFVASKILDLVWRKAFGHKPPMSDDQDSSLREVVLFAAASGVIAALARRGATNVAAKVAPKPLTSGQEQTAE</sequence>